<organism evidence="3 4">
    <name type="scientific">Hamadaea flava</name>
    <dbReference type="NCBI Taxonomy" id="1742688"/>
    <lineage>
        <taxon>Bacteria</taxon>
        <taxon>Bacillati</taxon>
        <taxon>Actinomycetota</taxon>
        <taxon>Actinomycetes</taxon>
        <taxon>Micromonosporales</taxon>
        <taxon>Micromonosporaceae</taxon>
        <taxon>Hamadaea</taxon>
    </lineage>
</organism>
<dbReference type="InterPro" id="IPR052019">
    <property type="entry name" value="F420H2_bilvrd_red/Heme_oxyg"/>
</dbReference>
<proteinExistence type="predicted"/>
<protein>
    <submittedName>
        <fullName evidence="3">Pyridoxamine 5'-phosphate oxidase family protein</fullName>
    </submittedName>
</protein>
<dbReference type="Proteomes" id="UP001595816">
    <property type="component" value="Unassembled WGS sequence"/>
</dbReference>
<sequence>MSASDELAARARAVIDANRYLTLGTSEPDGRPRVSPVYFTHSGYRDFYWVSSPDARHSKNVANRPDVAIVVFDSTAAVGQGQAVYVGARAEMIADDRLAAACEAAFASVGPGATAFTPDELSGDAGFRLYVAHALTFEVHVPGRDPVYGTGIDRRQAVDFG</sequence>
<dbReference type="RefSeq" id="WP_253749794.1">
    <property type="nucleotide sequence ID" value="NZ_JAMZDZ010000001.1"/>
</dbReference>
<dbReference type="InterPro" id="IPR011576">
    <property type="entry name" value="Pyridox_Oxase_N"/>
</dbReference>
<gene>
    <name evidence="3" type="ORF">ACFOZ4_15445</name>
</gene>
<evidence type="ECO:0000313" key="3">
    <source>
        <dbReference type="EMBL" id="MFC4132004.1"/>
    </source>
</evidence>
<dbReference type="Pfam" id="PF01243">
    <property type="entry name" value="PNPOx_N"/>
    <property type="match status" value="1"/>
</dbReference>
<dbReference type="EMBL" id="JBHSAY010000008">
    <property type="protein sequence ID" value="MFC4132004.1"/>
    <property type="molecule type" value="Genomic_DNA"/>
</dbReference>
<keyword evidence="1" id="KW-0560">Oxidoreductase</keyword>
<dbReference type="InterPro" id="IPR012349">
    <property type="entry name" value="Split_barrel_FMN-bd"/>
</dbReference>
<feature type="domain" description="Pyridoxamine 5'-phosphate oxidase N-terminal" evidence="2">
    <location>
        <begin position="9"/>
        <end position="102"/>
    </location>
</feature>
<dbReference type="PANTHER" id="PTHR35176">
    <property type="entry name" value="HEME OXYGENASE HI_0854-RELATED"/>
    <property type="match status" value="1"/>
</dbReference>
<accession>A0ABV8LMI4</accession>
<comment type="caution">
    <text evidence="3">The sequence shown here is derived from an EMBL/GenBank/DDBJ whole genome shotgun (WGS) entry which is preliminary data.</text>
</comment>
<dbReference type="PANTHER" id="PTHR35176:SF6">
    <property type="entry name" value="HEME OXYGENASE HI_0854-RELATED"/>
    <property type="match status" value="1"/>
</dbReference>
<keyword evidence="4" id="KW-1185">Reference proteome</keyword>
<dbReference type="SUPFAM" id="SSF50475">
    <property type="entry name" value="FMN-binding split barrel"/>
    <property type="match status" value="1"/>
</dbReference>
<evidence type="ECO:0000259" key="2">
    <source>
        <dbReference type="Pfam" id="PF01243"/>
    </source>
</evidence>
<evidence type="ECO:0000313" key="4">
    <source>
        <dbReference type="Proteomes" id="UP001595816"/>
    </source>
</evidence>
<reference evidence="4" key="1">
    <citation type="journal article" date="2019" name="Int. J. Syst. Evol. Microbiol.">
        <title>The Global Catalogue of Microorganisms (GCM) 10K type strain sequencing project: providing services to taxonomists for standard genome sequencing and annotation.</title>
        <authorList>
            <consortium name="The Broad Institute Genomics Platform"/>
            <consortium name="The Broad Institute Genome Sequencing Center for Infectious Disease"/>
            <person name="Wu L."/>
            <person name="Ma J."/>
        </authorList>
    </citation>
    <scope>NUCLEOTIDE SEQUENCE [LARGE SCALE GENOMIC DNA]</scope>
    <source>
        <strain evidence="4">CGMCC 4.7289</strain>
    </source>
</reference>
<evidence type="ECO:0000256" key="1">
    <source>
        <dbReference type="ARBA" id="ARBA00023002"/>
    </source>
</evidence>
<dbReference type="Gene3D" id="2.30.110.10">
    <property type="entry name" value="Electron Transport, Fmn-binding Protein, Chain A"/>
    <property type="match status" value="1"/>
</dbReference>
<name>A0ABV8LMI4_9ACTN</name>